<dbReference type="PROSITE" id="PS00194">
    <property type="entry name" value="THIOREDOXIN_1"/>
    <property type="match status" value="1"/>
</dbReference>
<keyword evidence="2" id="KW-1015">Disulfide bond</keyword>
<evidence type="ECO:0000313" key="6">
    <source>
        <dbReference type="Proteomes" id="UP001230504"/>
    </source>
</evidence>
<dbReference type="CDD" id="cd02947">
    <property type="entry name" value="TRX_family"/>
    <property type="match status" value="1"/>
</dbReference>
<feature type="domain" description="Thioredoxin" evidence="4">
    <location>
        <begin position="49"/>
        <end position="169"/>
    </location>
</feature>
<gene>
    <name evidence="5" type="ORF">LY79DRAFT_695061</name>
</gene>
<feature type="compositionally biased region" description="Basic and acidic residues" evidence="3">
    <location>
        <begin position="11"/>
        <end position="20"/>
    </location>
</feature>
<dbReference type="Gene3D" id="3.40.30.10">
    <property type="entry name" value="Glutaredoxin"/>
    <property type="match status" value="1"/>
</dbReference>
<comment type="similarity">
    <text evidence="1">Belongs to the thioredoxin family.</text>
</comment>
<reference evidence="5" key="1">
    <citation type="submission" date="2021-06" db="EMBL/GenBank/DDBJ databases">
        <title>Comparative genomics, transcriptomics and evolutionary studies reveal genomic signatures of adaptation to plant cell wall in hemibiotrophic fungi.</title>
        <authorList>
            <consortium name="DOE Joint Genome Institute"/>
            <person name="Baroncelli R."/>
            <person name="Diaz J.F."/>
            <person name="Benocci T."/>
            <person name="Peng M."/>
            <person name="Battaglia E."/>
            <person name="Haridas S."/>
            <person name="Andreopoulos W."/>
            <person name="Labutti K."/>
            <person name="Pangilinan J."/>
            <person name="Floch G.L."/>
            <person name="Makela M.R."/>
            <person name="Henrissat B."/>
            <person name="Grigoriev I.V."/>
            <person name="Crouch J.A."/>
            <person name="De Vries R.P."/>
            <person name="Sukno S.A."/>
            <person name="Thon M.R."/>
        </authorList>
    </citation>
    <scope>NUCLEOTIDE SEQUENCE</scope>
    <source>
        <strain evidence="5">CBS 125086</strain>
    </source>
</reference>
<organism evidence="5 6">
    <name type="scientific">Colletotrichum navitas</name>
    <dbReference type="NCBI Taxonomy" id="681940"/>
    <lineage>
        <taxon>Eukaryota</taxon>
        <taxon>Fungi</taxon>
        <taxon>Dikarya</taxon>
        <taxon>Ascomycota</taxon>
        <taxon>Pezizomycotina</taxon>
        <taxon>Sordariomycetes</taxon>
        <taxon>Hypocreomycetidae</taxon>
        <taxon>Glomerellales</taxon>
        <taxon>Glomerellaceae</taxon>
        <taxon>Colletotrichum</taxon>
        <taxon>Colletotrichum graminicola species complex</taxon>
    </lineage>
</organism>
<evidence type="ECO:0000259" key="4">
    <source>
        <dbReference type="PROSITE" id="PS51352"/>
    </source>
</evidence>
<dbReference type="InterPro" id="IPR036249">
    <property type="entry name" value="Thioredoxin-like_sf"/>
</dbReference>
<dbReference type="EMBL" id="JAHLJV010000072">
    <property type="protein sequence ID" value="KAK1574657.1"/>
    <property type="molecule type" value="Genomic_DNA"/>
</dbReference>
<proteinExistence type="inferred from homology"/>
<accession>A0AAD8PQV2</accession>
<comment type="caution">
    <text evidence="5">The sequence shown here is derived from an EMBL/GenBank/DDBJ whole genome shotgun (WGS) entry which is preliminary data.</text>
</comment>
<keyword evidence="6" id="KW-1185">Reference proteome</keyword>
<feature type="compositionally biased region" description="Low complexity" evidence="3">
    <location>
        <begin position="38"/>
        <end position="56"/>
    </location>
</feature>
<dbReference type="SUPFAM" id="SSF52833">
    <property type="entry name" value="Thioredoxin-like"/>
    <property type="match status" value="1"/>
</dbReference>
<evidence type="ECO:0000313" key="5">
    <source>
        <dbReference type="EMBL" id="KAK1574657.1"/>
    </source>
</evidence>
<dbReference type="AlphaFoldDB" id="A0AAD8PQV2"/>
<dbReference type="PROSITE" id="PS51352">
    <property type="entry name" value="THIOREDOXIN_2"/>
    <property type="match status" value="1"/>
</dbReference>
<dbReference type="RefSeq" id="XP_060410153.1">
    <property type="nucleotide sequence ID" value="XM_060564807.1"/>
</dbReference>
<dbReference type="GeneID" id="85449047"/>
<dbReference type="Proteomes" id="UP001230504">
    <property type="component" value="Unassembled WGS sequence"/>
</dbReference>
<feature type="compositionally biased region" description="Polar residues" evidence="3">
    <location>
        <begin position="1"/>
        <end position="10"/>
    </location>
</feature>
<dbReference type="Pfam" id="PF00085">
    <property type="entry name" value="Thioredoxin"/>
    <property type="match status" value="1"/>
</dbReference>
<dbReference type="PANTHER" id="PTHR46115">
    <property type="entry name" value="THIOREDOXIN-LIKE PROTEIN 1"/>
    <property type="match status" value="1"/>
</dbReference>
<evidence type="ECO:0000256" key="1">
    <source>
        <dbReference type="ARBA" id="ARBA00008987"/>
    </source>
</evidence>
<feature type="region of interest" description="Disordered" evidence="3">
    <location>
        <begin position="1"/>
        <end position="60"/>
    </location>
</feature>
<dbReference type="InterPro" id="IPR013766">
    <property type="entry name" value="Thioredoxin_domain"/>
</dbReference>
<evidence type="ECO:0000256" key="3">
    <source>
        <dbReference type="SAM" id="MobiDB-lite"/>
    </source>
</evidence>
<dbReference type="InterPro" id="IPR017937">
    <property type="entry name" value="Thioredoxin_CS"/>
</dbReference>
<evidence type="ECO:0000256" key="2">
    <source>
        <dbReference type="ARBA" id="ARBA00023157"/>
    </source>
</evidence>
<sequence>MDSTRSNSKLSQEHVHKPDEAIQCQLLRHTSPPPSPPTLNTTMADPTTATTTAQAPQEKKQDAIVAIETPPAFDDLLSGNTYVVVDFYAAWCGPCRTIAPAFAQLAAAHAAPGSIVFAKVDVDAVPDVASRYRVTTLPNFTLIRGGESFQEVKGAYPAQLRSAVEAMVKEAKKKGGEEGNAVKKALEDENRRVGVFVWIWTGCKWGSRSSGLMTIRLRSVREL</sequence>
<name>A0AAD8PQV2_9PEZI</name>
<protein>
    <submittedName>
        <fullName evidence="5">Thioredoxin-like protein</fullName>
    </submittedName>
</protein>